<evidence type="ECO:0000256" key="3">
    <source>
        <dbReference type="ARBA" id="ARBA00022475"/>
    </source>
</evidence>
<dbReference type="InterPro" id="IPR037185">
    <property type="entry name" value="EmrE-like"/>
</dbReference>
<keyword evidence="6 7" id="KW-0472">Membrane</keyword>
<dbReference type="SUPFAM" id="SSF103481">
    <property type="entry name" value="Multidrug resistance efflux transporter EmrE"/>
    <property type="match status" value="2"/>
</dbReference>
<feature type="transmembrane region" description="Helical" evidence="7">
    <location>
        <begin position="251"/>
        <end position="271"/>
    </location>
</feature>
<feature type="transmembrane region" description="Helical" evidence="7">
    <location>
        <begin position="191"/>
        <end position="216"/>
    </location>
</feature>
<feature type="domain" description="EamA" evidence="8">
    <location>
        <begin position="11"/>
        <end position="144"/>
    </location>
</feature>
<sequence>MQNSPLARPGIGIALVLVSSVLWGTTGTAATFAPEVSPIAIGAVALGFGGLLQAVVAGRGLVRSAPLLVRQWKLVACGGLAVFAYPLAFYSSMHTAGVTIGTVVSLGSAPVFAALFEWAADRRVPTRRWLAAAGLGLGGMTVLSLFGGHAAAGGTGQTALGVWLGLLAGVSYACYAWAAHRLIGPGVDSRVAMGAIFGCGGLALIPVLIATGAPFLASWRTLGVGAYMALVPMFLGYLAFGFALRHIDATTATVLTLSEPVIAAGFAALIVGERLTGGGVVGVVLIGISLALFALPNRQGRPAAPE</sequence>
<dbReference type="Proteomes" id="UP000032120">
    <property type="component" value="Unassembled WGS sequence"/>
</dbReference>
<dbReference type="InterPro" id="IPR000620">
    <property type="entry name" value="EamA_dom"/>
</dbReference>
<comment type="caution">
    <text evidence="9">The sequence shown here is derived from an EMBL/GenBank/DDBJ whole genome shotgun (WGS) entry which is preliminary data.</text>
</comment>
<evidence type="ECO:0000256" key="5">
    <source>
        <dbReference type="ARBA" id="ARBA00022989"/>
    </source>
</evidence>
<dbReference type="OrthoDB" id="9787117at2"/>
<evidence type="ECO:0000256" key="6">
    <source>
        <dbReference type="ARBA" id="ARBA00023136"/>
    </source>
</evidence>
<evidence type="ECO:0000256" key="4">
    <source>
        <dbReference type="ARBA" id="ARBA00022692"/>
    </source>
</evidence>
<feature type="transmembrane region" description="Helical" evidence="7">
    <location>
        <begin position="277"/>
        <end position="295"/>
    </location>
</feature>
<dbReference type="EMBL" id="JXSQ01000010">
    <property type="protein sequence ID" value="KIP52485.1"/>
    <property type="molecule type" value="Genomic_DNA"/>
</dbReference>
<evidence type="ECO:0000256" key="2">
    <source>
        <dbReference type="ARBA" id="ARBA00007362"/>
    </source>
</evidence>
<dbReference type="PANTHER" id="PTHR42920:SF5">
    <property type="entry name" value="EAMA DOMAIN-CONTAINING PROTEIN"/>
    <property type="match status" value="1"/>
</dbReference>
<feature type="transmembrane region" description="Helical" evidence="7">
    <location>
        <begin position="158"/>
        <end position="179"/>
    </location>
</feature>
<proteinExistence type="inferred from homology"/>
<protein>
    <recommendedName>
        <fullName evidence="8">EamA domain-containing protein</fullName>
    </recommendedName>
</protein>
<evidence type="ECO:0000259" key="8">
    <source>
        <dbReference type="Pfam" id="PF00892"/>
    </source>
</evidence>
<feature type="transmembrane region" description="Helical" evidence="7">
    <location>
        <begin position="74"/>
        <end position="92"/>
    </location>
</feature>
<evidence type="ECO:0000313" key="10">
    <source>
        <dbReference type="Proteomes" id="UP000032120"/>
    </source>
</evidence>
<feature type="transmembrane region" description="Helical" evidence="7">
    <location>
        <begin position="130"/>
        <end position="152"/>
    </location>
</feature>
<dbReference type="Pfam" id="PF00892">
    <property type="entry name" value="EamA"/>
    <property type="match status" value="2"/>
</dbReference>
<accession>A0A0D0H5U5</accession>
<feature type="transmembrane region" description="Helical" evidence="7">
    <location>
        <begin position="98"/>
        <end position="118"/>
    </location>
</feature>
<keyword evidence="5 7" id="KW-1133">Transmembrane helix</keyword>
<evidence type="ECO:0000256" key="7">
    <source>
        <dbReference type="SAM" id="Phobius"/>
    </source>
</evidence>
<keyword evidence="10" id="KW-1185">Reference proteome</keyword>
<reference evidence="9 10" key="1">
    <citation type="submission" date="2015-01" db="EMBL/GenBank/DDBJ databases">
        <title>Draft genome sequence of Leucobacter komagatae strain VKM ST2845.</title>
        <authorList>
            <person name="Karlyshev A.V."/>
            <person name="Kudryashova E.B."/>
        </authorList>
    </citation>
    <scope>NUCLEOTIDE SEQUENCE [LARGE SCALE GENOMIC DNA]</scope>
    <source>
        <strain evidence="9 10">VKM ST2845</strain>
    </source>
</reference>
<feature type="transmembrane region" description="Helical" evidence="7">
    <location>
        <begin position="39"/>
        <end position="62"/>
    </location>
</feature>
<feature type="domain" description="EamA" evidence="8">
    <location>
        <begin position="160"/>
        <end position="293"/>
    </location>
</feature>
<comment type="similarity">
    <text evidence="2">Belongs to the EamA transporter family.</text>
</comment>
<feature type="transmembrane region" description="Helical" evidence="7">
    <location>
        <begin position="12"/>
        <end position="33"/>
    </location>
</feature>
<organism evidence="9 10">
    <name type="scientific">Leucobacter komagatae</name>
    <dbReference type="NCBI Taxonomy" id="55969"/>
    <lineage>
        <taxon>Bacteria</taxon>
        <taxon>Bacillati</taxon>
        <taxon>Actinomycetota</taxon>
        <taxon>Actinomycetes</taxon>
        <taxon>Micrococcales</taxon>
        <taxon>Microbacteriaceae</taxon>
        <taxon>Leucobacter</taxon>
    </lineage>
</organism>
<feature type="transmembrane region" description="Helical" evidence="7">
    <location>
        <begin position="222"/>
        <end position="244"/>
    </location>
</feature>
<dbReference type="AlphaFoldDB" id="A0A0D0H5U5"/>
<keyword evidence="3" id="KW-1003">Cell membrane</keyword>
<keyword evidence="4 7" id="KW-0812">Transmembrane</keyword>
<evidence type="ECO:0000256" key="1">
    <source>
        <dbReference type="ARBA" id="ARBA00004651"/>
    </source>
</evidence>
<dbReference type="GO" id="GO:0005886">
    <property type="term" value="C:plasma membrane"/>
    <property type="evidence" value="ECO:0007669"/>
    <property type="project" value="UniProtKB-SubCell"/>
</dbReference>
<dbReference type="RefSeq" id="WP_042544086.1">
    <property type="nucleotide sequence ID" value="NZ_JXSQ01000010.1"/>
</dbReference>
<comment type="subcellular location">
    <subcellularLocation>
        <location evidence="1">Cell membrane</location>
        <topology evidence="1">Multi-pass membrane protein</topology>
    </subcellularLocation>
</comment>
<gene>
    <name evidence="9" type="ORF">SD72_08810</name>
</gene>
<dbReference type="InterPro" id="IPR051258">
    <property type="entry name" value="Diverse_Substrate_Transporter"/>
</dbReference>
<evidence type="ECO:0000313" key="9">
    <source>
        <dbReference type="EMBL" id="KIP52485.1"/>
    </source>
</evidence>
<name>A0A0D0H5U5_9MICO</name>
<dbReference type="PANTHER" id="PTHR42920">
    <property type="entry name" value="OS03G0707200 PROTEIN-RELATED"/>
    <property type="match status" value="1"/>
</dbReference>